<keyword evidence="2" id="KW-0812">Transmembrane</keyword>
<gene>
    <name evidence="3" type="ORF">FSB_LOCUS57807</name>
</gene>
<evidence type="ECO:0000256" key="2">
    <source>
        <dbReference type="SAM" id="Phobius"/>
    </source>
</evidence>
<dbReference type="PANTHER" id="PTHR34741">
    <property type="entry name" value="IMAP FAMILY MEMBER 1, PUTATIVE-RELATED"/>
    <property type="match status" value="1"/>
</dbReference>
<keyword evidence="2" id="KW-0472">Membrane</keyword>
<feature type="transmembrane region" description="Helical" evidence="2">
    <location>
        <begin position="102"/>
        <end position="120"/>
    </location>
</feature>
<evidence type="ECO:0000256" key="1">
    <source>
        <dbReference type="SAM" id="MobiDB-lite"/>
    </source>
</evidence>
<dbReference type="PANTHER" id="PTHR34741:SF2">
    <property type="entry name" value="VESICLE TRANSPORT PROTEIN"/>
    <property type="match status" value="1"/>
</dbReference>
<accession>A0A2N9IZZ2</accession>
<keyword evidence="2" id="KW-1133">Transmembrane helix</keyword>
<feature type="region of interest" description="Disordered" evidence="1">
    <location>
        <begin position="31"/>
        <end position="52"/>
    </location>
</feature>
<sequence>MNMTNRFMAFAVDLLRPTPPSDDAVVLEAPAQPAGRDDHVDPEAPAQPVRGDAVDLEAPAQAAGLGVEQRKMEWTKNMVAFCLASAIGLALLPVQVHSQLPTGLLCLSLAILLGFSSFFLRDWIPPIPKLTGKMTADLTG</sequence>
<reference evidence="3" key="1">
    <citation type="submission" date="2018-02" db="EMBL/GenBank/DDBJ databases">
        <authorList>
            <person name="Cohen D.B."/>
            <person name="Kent A.D."/>
        </authorList>
    </citation>
    <scope>NUCLEOTIDE SEQUENCE</scope>
</reference>
<dbReference type="AlphaFoldDB" id="A0A2N9IZZ2"/>
<evidence type="ECO:0000313" key="3">
    <source>
        <dbReference type="EMBL" id="SPD29925.1"/>
    </source>
</evidence>
<name>A0A2N9IZZ2_FAGSY</name>
<dbReference type="EMBL" id="OIVN01006293">
    <property type="protein sequence ID" value="SPD29925.1"/>
    <property type="molecule type" value="Genomic_DNA"/>
</dbReference>
<protein>
    <submittedName>
        <fullName evidence="3">Uncharacterized protein</fullName>
    </submittedName>
</protein>
<feature type="transmembrane region" description="Helical" evidence="2">
    <location>
        <begin position="78"/>
        <end position="96"/>
    </location>
</feature>
<proteinExistence type="predicted"/>
<organism evidence="3">
    <name type="scientific">Fagus sylvatica</name>
    <name type="common">Beechnut</name>
    <dbReference type="NCBI Taxonomy" id="28930"/>
    <lineage>
        <taxon>Eukaryota</taxon>
        <taxon>Viridiplantae</taxon>
        <taxon>Streptophyta</taxon>
        <taxon>Embryophyta</taxon>
        <taxon>Tracheophyta</taxon>
        <taxon>Spermatophyta</taxon>
        <taxon>Magnoliopsida</taxon>
        <taxon>eudicotyledons</taxon>
        <taxon>Gunneridae</taxon>
        <taxon>Pentapetalae</taxon>
        <taxon>rosids</taxon>
        <taxon>fabids</taxon>
        <taxon>Fagales</taxon>
        <taxon>Fagaceae</taxon>
        <taxon>Fagus</taxon>
    </lineage>
</organism>